<dbReference type="InterPro" id="IPR007475">
    <property type="entry name" value="UbiK"/>
</dbReference>
<evidence type="ECO:0000256" key="1">
    <source>
        <dbReference type="SAM" id="Coils"/>
    </source>
</evidence>
<name>A0A0E4FV94_9BRAD</name>
<proteinExistence type="predicted"/>
<dbReference type="Pfam" id="PF04380">
    <property type="entry name" value="BMFP"/>
    <property type="match status" value="1"/>
</dbReference>
<gene>
    <name evidence="2" type="ORF">NK6_5576</name>
</gene>
<sequence length="127" mass="14492">MNTIARKPGHDKDTADRPLIRPDRIAIVFPRVRAKFIAGRQETDMTQTNNRFFDEIGRLMNDAAGAAQGVKREFDTVMRTQAEKFLRDMDLVKREEFEAVKDMARLAREENEALKARITALEAKLGG</sequence>
<evidence type="ECO:0008006" key="4">
    <source>
        <dbReference type="Google" id="ProtNLM"/>
    </source>
</evidence>
<dbReference type="EMBL" id="AP014685">
    <property type="protein sequence ID" value="BAR58734.1"/>
    <property type="molecule type" value="Genomic_DNA"/>
</dbReference>
<organism evidence="2 3">
    <name type="scientific">Bradyrhizobium diazoefficiens</name>
    <dbReference type="NCBI Taxonomy" id="1355477"/>
    <lineage>
        <taxon>Bacteria</taxon>
        <taxon>Pseudomonadati</taxon>
        <taxon>Pseudomonadota</taxon>
        <taxon>Alphaproteobacteria</taxon>
        <taxon>Hyphomicrobiales</taxon>
        <taxon>Nitrobacteraceae</taxon>
        <taxon>Bradyrhizobium</taxon>
    </lineage>
</organism>
<dbReference type="Proteomes" id="UP000063308">
    <property type="component" value="Chromosome"/>
</dbReference>
<keyword evidence="1" id="KW-0175">Coiled coil</keyword>
<evidence type="ECO:0000313" key="3">
    <source>
        <dbReference type="Proteomes" id="UP000063308"/>
    </source>
</evidence>
<accession>A0A0E4FV94</accession>
<feature type="coiled-coil region" evidence="1">
    <location>
        <begin position="97"/>
        <end position="124"/>
    </location>
</feature>
<reference evidence="2 3" key="1">
    <citation type="submission" date="2014-11" db="EMBL/GenBank/DDBJ databases">
        <title>Symbiosis island explosion on the genome of extra-slow-growing strains of soybean bradyrhizobia with massive insertion sequences.</title>
        <authorList>
            <person name="Iida T."/>
            <person name="Minamisawa K."/>
        </authorList>
    </citation>
    <scope>NUCLEOTIDE SEQUENCE [LARGE SCALE GENOMIC DNA]</scope>
    <source>
        <strain evidence="2 3">NK6</strain>
    </source>
</reference>
<protein>
    <recommendedName>
        <fullName evidence="4">Accessory factor UbiK family protein</fullName>
    </recommendedName>
</protein>
<evidence type="ECO:0000313" key="2">
    <source>
        <dbReference type="EMBL" id="BAR58734.1"/>
    </source>
</evidence>
<dbReference type="AlphaFoldDB" id="A0A0E4FV94"/>